<dbReference type="Proteomes" id="UP000468581">
    <property type="component" value="Unassembled WGS sequence"/>
</dbReference>
<accession>A0A6P0UNJ2</accession>
<keyword evidence="1" id="KW-0472">Membrane</keyword>
<dbReference type="EMBL" id="JAABOO010000003">
    <property type="protein sequence ID" value="NER14537.1"/>
    <property type="molecule type" value="Genomic_DNA"/>
</dbReference>
<evidence type="ECO:0000313" key="3">
    <source>
        <dbReference type="Proteomes" id="UP000468581"/>
    </source>
</evidence>
<sequence>MNVQRIHIRYGLIIAIVLIAYFLIVKLFGLHENIWLRVINGVIVAYGIYAAIRFRRLVEKDQFDYYKGFKTGLLTGFIATLVFVFFMSVYMFHIDPSFPATIMESWMRDYHQGPGILLFVLAIEGFASTVVLTLTFMQKFKPSWNMSKKAAQKA</sequence>
<name>A0A6P0UNJ2_9FLAO</name>
<dbReference type="InterPro" id="IPR025250">
    <property type="entry name" value="DUF4199"/>
</dbReference>
<protein>
    <submittedName>
        <fullName evidence="2">DUF4199 family protein</fullName>
    </submittedName>
</protein>
<dbReference type="AlphaFoldDB" id="A0A6P0UNJ2"/>
<feature type="transmembrane region" description="Helical" evidence="1">
    <location>
        <begin position="7"/>
        <end position="28"/>
    </location>
</feature>
<evidence type="ECO:0000256" key="1">
    <source>
        <dbReference type="SAM" id="Phobius"/>
    </source>
</evidence>
<feature type="transmembrane region" description="Helical" evidence="1">
    <location>
        <begin position="34"/>
        <end position="52"/>
    </location>
</feature>
<dbReference type="RefSeq" id="WP_163607823.1">
    <property type="nucleotide sequence ID" value="NZ_JAABOO010000003.1"/>
</dbReference>
<proteinExistence type="predicted"/>
<feature type="transmembrane region" description="Helical" evidence="1">
    <location>
        <begin position="73"/>
        <end position="94"/>
    </location>
</feature>
<keyword evidence="1" id="KW-1133">Transmembrane helix</keyword>
<keyword evidence="1" id="KW-0812">Transmembrane</keyword>
<comment type="caution">
    <text evidence="2">The sequence shown here is derived from an EMBL/GenBank/DDBJ whole genome shotgun (WGS) entry which is preliminary data.</text>
</comment>
<reference evidence="2 3" key="1">
    <citation type="submission" date="2020-01" db="EMBL/GenBank/DDBJ databases">
        <title>Leptobacterium flavescens.</title>
        <authorList>
            <person name="Wang G."/>
        </authorList>
    </citation>
    <scope>NUCLEOTIDE SEQUENCE [LARGE SCALE GENOMIC DNA]</scope>
    <source>
        <strain evidence="2 3">KCTC 22160</strain>
    </source>
</reference>
<gene>
    <name evidence="2" type="ORF">GWK08_13870</name>
</gene>
<organism evidence="2 3">
    <name type="scientific">Leptobacterium flavescens</name>
    <dbReference type="NCBI Taxonomy" id="472055"/>
    <lineage>
        <taxon>Bacteria</taxon>
        <taxon>Pseudomonadati</taxon>
        <taxon>Bacteroidota</taxon>
        <taxon>Flavobacteriia</taxon>
        <taxon>Flavobacteriales</taxon>
        <taxon>Flavobacteriaceae</taxon>
        <taxon>Leptobacterium</taxon>
    </lineage>
</organism>
<keyword evidence="3" id="KW-1185">Reference proteome</keyword>
<feature type="transmembrane region" description="Helical" evidence="1">
    <location>
        <begin position="114"/>
        <end position="137"/>
    </location>
</feature>
<dbReference type="Pfam" id="PF13858">
    <property type="entry name" value="DUF4199"/>
    <property type="match status" value="1"/>
</dbReference>
<evidence type="ECO:0000313" key="2">
    <source>
        <dbReference type="EMBL" id="NER14537.1"/>
    </source>
</evidence>